<protein>
    <submittedName>
        <fullName evidence="1">Transposase</fullName>
    </submittedName>
</protein>
<reference evidence="1" key="1">
    <citation type="submission" date="2018-01" db="EMBL/GenBank/DDBJ databases">
        <authorList>
            <person name="Krukenberg V."/>
        </authorList>
    </citation>
    <scope>NUCLEOTIDE SEQUENCE</scope>
    <source>
        <strain evidence="1">E20ANME2</strain>
    </source>
</reference>
<sequence>MVLDAWTIILLVATRRPRKRCPNSGEDIRSIVGPKSQTDPNFQTSLMYTRITAKAVRQALIDEKGYIDDELPCENTIRDILNRMGYQLKRIQKTKPLKKIPETNAIFENVNKVNHQSDEDPETLRISIDAKAKVNIGEFSERMENPRVGEPEEALDHDMNPEIKMVPFGIFEPTTDHLSIVFSTSVETSDFVVDCLELWWEENKERHADIRKLVINPDNGPHVSSRRTQFIKRMIEFADKTGLKIQLAYYPPYHSKYNPVERCWGVLEMHWNGTLLSSVNKAIKWAETMTWNSVHPAVHLIDKVYQNGVKLTKEAMKICEERIERSGNLPKWDVTIEPAFG</sequence>
<accession>A0AC61L419</accession>
<gene>
    <name evidence="1" type="ORF">C4B59_06665</name>
</gene>
<evidence type="ECO:0000313" key="1">
    <source>
        <dbReference type="EMBL" id="PXF61020.1"/>
    </source>
</evidence>
<evidence type="ECO:0000313" key="2">
    <source>
        <dbReference type="Proteomes" id="UP000248329"/>
    </source>
</evidence>
<proteinExistence type="predicted"/>
<dbReference type="EMBL" id="PQXF01000009">
    <property type="protein sequence ID" value="PXF61020.1"/>
    <property type="molecule type" value="Genomic_DNA"/>
</dbReference>
<comment type="caution">
    <text evidence="1">The sequence shown here is derived from an EMBL/GenBank/DDBJ whole genome shotgun (WGS) entry which is preliminary data.</text>
</comment>
<name>A0AC61L419_9EURY</name>
<dbReference type="Proteomes" id="UP000248329">
    <property type="component" value="Unassembled WGS sequence"/>
</dbReference>
<organism evidence="1 2">
    <name type="scientific">Candidatus Methanogaster sp</name>
    <dbReference type="NCBI Taxonomy" id="3386292"/>
    <lineage>
        <taxon>Archaea</taxon>
        <taxon>Methanobacteriati</taxon>
        <taxon>Methanobacteriota</taxon>
        <taxon>Stenosarchaea group</taxon>
        <taxon>Methanomicrobia</taxon>
        <taxon>Methanosarcinales</taxon>
        <taxon>ANME-2 cluster</taxon>
        <taxon>Candidatus Methanogasteraceae</taxon>
        <taxon>Candidatus Methanogaster</taxon>
    </lineage>
</organism>